<dbReference type="HOGENOM" id="CLU_3421823_0_0_2"/>
<accession>U1NHV9</accession>
<dbReference type="EMBL" id="KE356561">
    <property type="protein sequence ID" value="ERG96770.1"/>
    <property type="molecule type" value="Genomic_DNA"/>
</dbReference>
<dbReference type="Proteomes" id="UP000030710">
    <property type="component" value="Unassembled WGS sequence"/>
</dbReference>
<proteinExistence type="predicted"/>
<dbReference type="AlphaFoldDB" id="U1NHV9"/>
<gene>
    <name evidence="1" type="ORF">J07HQW2_03254</name>
</gene>
<evidence type="ECO:0000313" key="2">
    <source>
        <dbReference type="Proteomes" id="UP000030710"/>
    </source>
</evidence>
<evidence type="ECO:0000313" key="1">
    <source>
        <dbReference type="EMBL" id="ERG96770.1"/>
    </source>
</evidence>
<feature type="non-terminal residue" evidence="1">
    <location>
        <position position="24"/>
    </location>
</feature>
<reference evidence="1 2" key="1">
    <citation type="journal article" date="2013" name="PLoS ONE">
        <title>Assembly-driven community genomics of a hypersaline microbial ecosystem.</title>
        <authorList>
            <person name="Podell S."/>
            <person name="Ugalde J.A."/>
            <person name="Narasingarao P."/>
            <person name="Banfield J.F."/>
            <person name="Heidelberg K.B."/>
            <person name="Allen E.E."/>
        </authorList>
    </citation>
    <scope>NUCLEOTIDE SEQUENCE [LARGE SCALE GENOMIC DNA]</scope>
    <source>
        <strain evidence="2">J07HQW2</strain>
    </source>
</reference>
<protein>
    <submittedName>
        <fullName evidence="1">Uncharacterized protein</fullName>
    </submittedName>
</protein>
<name>U1NHV9_9EURY</name>
<organism evidence="1 2">
    <name type="scientific">Haloquadratum walsbyi J07HQW2</name>
    <dbReference type="NCBI Taxonomy" id="1238425"/>
    <lineage>
        <taxon>Archaea</taxon>
        <taxon>Methanobacteriati</taxon>
        <taxon>Methanobacteriota</taxon>
        <taxon>Stenosarchaea group</taxon>
        <taxon>Halobacteria</taxon>
        <taxon>Halobacteriales</taxon>
        <taxon>Haloferacaceae</taxon>
        <taxon>Haloquadratum</taxon>
    </lineage>
</organism>
<sequence length="24" mass="2750">MSEMMVRSMTLISVRSSEYEIGRG</sequence>